<evidence type="ECO:0000313" key="2">
    <source>
        <dbReference type="Proteomes" id="UP000000466"/>
    </source>
</evidence>
<dbReference type="AlphaFoldDB" id="K4KII5"/>
<dbReference type="eggNOG" id="COG0346">
    <property type="taxonomic scope" value="Bacteria"/>
</dbReference>
<accession>K4KII5</accession>
<protein>
    <submittedName>
        <fullName evidence="1">Uncharacterized protein</fullName>
    </submittedName>
</protein>
<dbReference type="STRING" id="1117647.M5M_08235"/>
<dbReference type="EMBL" id="CP003746">
    <property type="protein sequence ID" value="AFU98836.2"/>
    <property type="molecule type" value="Genomic_DNA"/>
</dbReference>
<keyword evidence="2" id="KW-1185">Reference proteome</keyword>
<dbReference type="KEGG" id="saga:M5M_08235"/>
<reference evidence="1 2" key="1">
    <citation type="journal article" date="2013" name="Genome Announc.">
        <title>Complete genome sequence of Simiduia agarivorans SA1(T), a marine bacterium able to degrade a variety of polysaccharides.</title>
        <authorList>
            <person name="Lin S.Y."/>
            <person name="Shieh W.Y."/>
            <person name="Chen J.S."/>
            <person name="Tang S.L."/>
        </authorList>
    </citation>
    <scope>NUCLEOTIDE SEQUENCE [LARGE SCALE GENOMIC DNA]</scope>
    <source>
        <strain evidence="2">DSM 21679 / JCM 13881 / BCRC 17597 / SA1</strain>
    </source>
</reference>
<dbReference type="RefSeq" id="WP_016389300.1">
    <property type="nucleotide sequence ID" value="NC_018868.3"/>
</dbReference>
<organism evidence="1 2">
    <name type="scientific">Simiduia agarivorans (strain DSM 21679 / JCM 13881 / BCRC 17597 / SA1)</name>
    <dbReference type="NCBI Taxonomy" id="1117647"/>
    <lineage>
        <taxon>Bacteria</taxon>
        <taxon>Pseudomonadati</taxon>
        <taxon>Pseudomonadota</taxon>
        <taxon>Gammaproteobacteria</taxon>
        <taxon>Cellvibrionales</taxon>
        <taxon>Cellvibrionaceae</taxon>
        <taxon>Simiduia</taxon>
    </lineage>
</organism>
<evidence type="ECO:0000313" key="1">
    <source>
        <dbReference type="EMBL" id="AFU98836.2"/>
    </source>
</evidence>
<proteinExistence type="predicted"/>
<dbReference type="Proteomes" id="UP000000466">
    <property type="component" value="Chromosome"/>
</dbReference>
<sequence>MNNANSDHPVVLQGVILTRDLAASIAAYQRLLPVQPAAPSTLTRSQASAWLAPVLAGAPVVALCEPSGQPTIWLVEARSAGHSDPFRTAGWFGLHLEVAHLPSVAQGVADSPFESLTEADAERLCLRGHNDEVIFLSQSTQCGCEMLSAVANVPDIDAALAGYQTLSDSASLAGRKTLRHINRAWGFGGERKHPVADVVLDARHQLQLNELKAARIPASTEYFCGLFMVCTDNPLQPGTRVIKGSAGERLLSHH</sequence>
<dbReference type="HOGENOM" id="CLU_1093705_0_0_6"/>
<gene>
    <name evidence="1" type="ordered locus">M5M_08235</name>
</gene>
<name>K4KII5_SIMAS</name>